<evidence type="ECO:0000313" key="3">
    <source>
        <dbReference type="Proteomes" id="UP000053144"/>
    </source>
</evidence>
<sequence>MLGHWPSMTFGRLTSTIRPCNFSLKRFRIRSLGLIDVRPIGLCRSATRCLKLSNIRLFGLSDIRPFGPTNVRPPDGHKRFVHAETLKTGRILLDLVDVHPRTPKTSKDTLPLVDVRPRTPRTSNYHTPRPGIRPFSTARPSMATSAQAFGRSFDPTNIRLFGLKGIRPLVSTARPSMATAQVFDRSSQLMFGHPASMTSVLLSSIVRPFGLTDVRSLVRPLVSTARSFMATSAQAFGRSTPLIFGRSASKVFALWFQPLDHPWPRALKYSAVRPN</sequence>
<dbReference type="AlphaFoldDB" id="A0A0L9UTS0"/>
<dbReference type="EMBL" id="CM003376">
    <property type="protein sequence ID" value="KOM46143.1"/>
    <property type="molecule type" value="Genomic_DNA"/>
</dbReference>
<gene>
    <name evidence="2" type="ORF">LR48_Vigan06g144900</name>
</gene>
<accession>A0A0L9UTS0</accession>
<evidence type="ECO:0000256" key="1">
    <source>
        <dbReference type="SAM" id="MobiDB-lite"/>
    </source>
</evidence>
<proteinExistence type="predicted"/>
<dbReference type="Proteomes" id="UP000053144">
    <property type="component" value="Chromosome 6"/>
</dbReference>
<organism evidence="2 3">
    <name type="scientific">Phaseolus angularis</name>
    <name type="common">Azuki bean</name>
    <name type="synonym">Vigna angularis</name>
    <dbReference type="NCBI Taxonomy" id="3914"/>
    <lineage>
        <taxon>Eukaryota</taxon>
        <taxon>Viridiplantae</taxon>
        <taxon>Streptophyta</taxon>
        <taxon>Embryophyta</taxon>
        <taxon>Tracheophyta</taxon>
        <taxon>Spermatophyta</taxon>
        <taxon>Magnoliopsida</taxon>
        <taxon>eudicotyledons</taxon>
        <taxon>Gunneridae</taxon>
        <taxon>Pentapetalae</taxon>
        <taxon>rosids</taxon>
        <taxon>fabids</taxon>
        <taxon>Fabales</taxon>
        <taxon>Fabaceae</taxon>
        <taxon>Papilionoideae</taxon>
        <taxon>50 kb inversion clade</taxon>
        <taxon>NPAAA clade</taxon>
        <taxon>indigoferoid/millettioid clade</taxon>
        <taxon>Phaseoleae</taxon>
        <taxon>Vigna</taxon>
    </lineage>
</organism>
<feature type="region of interest" description="Disordered" evidence="1">
    <location>
        <begin position="107"/>
        <end position="138"/>
    </location>
</feature>
<name>A0A0L9UTS0_PHAAN</name>
<protein>
    <submittedName>
        <fullName evidence="2">Uncharacterized protein</fullName>
    </submittedName>
</protein>
<evidence type="ECO:0000313" key="2">
    <source>
        <dbReference type="EMBL" id="KOM46143.1"/>
    </source>
</evidence>
<reference evidence="3" key="1">
    <citation type="journal article" date="2015" name="Proc. Natl. Acad. Sci. U.S.A.">
        <title>Genome sequencing of adzuki bean (Vigna angularis) provides insight into high starch and low fat accumulation and domestication.</title>
        <authorList>
            <person name="Yang K."/>
            <person name="Tian Z."/>
            <person name="Chen C."/>
            <person name="Luo L."/>
            <person name="Zhao B."/>
            <person name="Wang Z."/>
            <person name="Yu L."/>
            <person name="Li Y."/>
            <person name="Sun Y."/>
            <person name="Li W."/>
            <person name="Chen Y."/>
            <person name="Li Y."/>
            <person name="Zhang Y."/>
            <person name="Ai D."/>
            <person name="Zhao J."/>
            <person name="Shang C."/>
            <person name="Ma Y."/>
            <person name="Wu B."/>
            <person name="Wang M."/>
            <person name="Gao L."/>
            <person name="Sun D."/>
            <person name="Zhang P."/>
            <person name="Guo F."/>
            <person name="Wang W."/>
            <person name="Li Y."/>
            <person name="Wang J."/>
            <person name="Varshney R.K."/>
            <person name="Wang J."/>
            <person name="Ling H.Q."/>
            <person name="Wan P."/>
        </authorList>
    </citation>
    <scope>NUCLEOTIDE SEQUENCE</scope>
    <source>
        <strain evidence="3">cv. Jingnong 6</strain>
    </source>
</reference>
<dbReference type="Gramene" id="KOM46143">
    <property type="protein sequence ID" value="KOM46143"/>
    <property type="gene ID" value="LR48_Vigan06g144900"/>
</dbReference>